<keyword evidence="3" id="KW-1185">Reference proteome</keyword>
<protein>
    <submittedName>
        <fullName evidence="2">Uncharacterized protein</fullName>
    </submittedName>
</protein>
<dbReference type="EMBL" id="CP042913">
    <property type="protein sequence ID" value="QEG33817.1"/>
    <property type="molecule type" value="Genomic_DNA"/>
</dbReference>
<reference evidence="2 3" key="1">
    <citation type="submission" date="2019-08" db="EMBL/GenBank/DDBJ databases">
        <title>Deep-cultivation of Planctomycetes and their phenomic and genomic characterization uncovers novel biology.</title>
        <authorList>
            <person name="Wiegand S."/>
            <person name="Jogler M."/>
            <person name="Boedeker C."/>
            <person name="Pinto D."/>
            <person name="Vollmers J."/>
            <person name="Rivas-Marin E."/>
            <person name="Kohn T."/>
            <person name="Peeters S.H."/>
            <person name="Heuer A."/>
            <person name="Rast P."/>
            <person name="Oberbeckmann S."/>
            <person name="Bunk B."/>
            <person name="Jeske O."/>
            <person name="Meyerdierks A."/>
            <person name="Storesund J.E."/>
            <person name="Kallscheuer N."/>
            <person name="Luecker S."/>
            <person name="Lage O.M."/>
            <person name="Pohl T."/>
            <person name="Merkel B.J."/>
            <person name="Hornburger P."/>
            <person name="Mueller R.-W."/>
            <person name="Bruemmer F."/>
            <person name="Labrenz M."/>
            <person name="Spormann A.M."/>
            <person name="Op den Camp H."/>
            <person name="Overmann J."/>
            <person name="Amann R."/>
            <person name="Jetten M.S.M."/>
            <person name="Mascher T."/>
            <person name="Medema M.H."/>
            <person name="Devos D.P."/>
            <person name="Kaster A.-K."/>
            <person name="Ovreas L."/>
            <person name="Rohde M."/>
            <person name="Galperin M.Y."/>
            <person name="Jogler C."/>
        </authorList>
    </citation>
    <scope>NUCLEOTIDE SEQUENCE [LARGE SCALE GENOMIC DNA]</scope>
    <source>
        <strain evidence="2 3">Pr1d</strain>
    </source>
</reference>
<dbReference type="RefSeq" id="WP_148072540.1">
    <property type="nucleotide sequence ID" value="NZ_CP042913.1"/>
</dbReference>
<keyword evidence="1" id="KW-0812">Transmembrane</keyword>
<name>A0A5B9Q4B8_9BACT</name>
<organism evidence="2 3">
    <name type="scientific">Bythopirellula goksoeyrii</name>
    <dbReference type="NCBI Taxonomy" id="1400387"/>
    <lineage>
        <taxon>Bacteria</taxon>
        <taxon>Pseudomonadati</taxon>
        <taxon>Planctomycetota</taxon>
        <taxon>Planctomycetia</taxon>
        <taxon>Pirellulales</taxon>
        <taxon>Lacipirellulaceae</taxon>
        <taxon>Bythopirellula</taxon>
    </lineage>
</organism>
<keyword evidence="1" id="KW-0472">Membrane</keyword>
<keyword evidence="1" id="KW-1133">Transmembrane helix</keyword>
<sequence>MSDYLETSAESTPVKDTSPQVENRWHGYMGNRIPWYVRLIWLGFWVFAVYYTITYLFPALQVEIVSPP</sequence>
<evidence type="ECO:0000313" key="3">
    <source>
        <dbReference type="Proteomes" id="UP000323917"/>
    </source>
</evidence>
<dbReference type="Proteomes" id="UP000323917">
    <property type="component" value="Chromosome"/>
</dbReference>
<dbReference type="OrthoDB" id="284376at2"/>
<evidence type="ECO:0000313" key="2">
    <source>
        <dbReference type="EMBL" id="QEG33817.1"/>
    </source>
</evidence>
<evidence type="ECO:0000256" key="1">
    <source>
        <dbReference type="SAM" id="Phobius"/>
    </source>
</evidence>
<accession>A0A5B9Q4B8</accession>
<dbReference type="AlphaFoldDB" id="A0A5B9Q4B8"/>
<proteinExistence type="predicted"/>
<feature type="transmembrane region" description="Helical" evidence="1">
    <location>
        <begin position="35"/>
        <end position="57"/>
    </location>
</feature>
<gene>
    <name evidence="2" type="ORF">Pr1d_10870</name>
</gene>
<dbReference type="KEGG" id="bgok:Pr1d_10870"/>